<evidence type="ECO:0000313" key="1">
    <source>
        <dbReference type="EMBL" id="PKL72512.1"/>
    </source>
</evidence>
<dbReference type="EMBL" id="PGYQ01000003">
    <property type="protein sequence ID" value="PKL72512.1"/>
    <property type="molecule type" value="Genomic_DNA"/>
</dbReference>
<gene>
    <name evidence="1" type="ORF">CVV26_01325</name>
</gene>
<name>A0A2N1UNY9_9BACT</name>
<accession>A0A2N1UNY9</accession>
<proteinExistence type="predicted"/>
<dbReference type="Proteomes" id="UP000233414">
    <property type="component" value="Unassembled WGS sequence"/>
</dbReference>
<organism evidence="1 2">
    <name type="scientific">Candidatus Kuenenbacteria bacterium HGW-Kuenenbacteria-1</name>
    <dbReference type="NCBI Taxonomy" id="2013812"/>
    <lineage>
        <taxon>Bacteria</taxon>
        <taxon>Candidatus Kueneniibacteriota</taxon>
    </lineage>
</organism>
<sequence length="122" mass="14329">MNTNIIKSGENYPICLPVDLNFKGGDLSKEDFDKKKKEEKINKLIEGIEKFLIEGEKDQEKINGILQKIKSMKKSEKLEAIYNKKWPVNSYLPPAQYEENKEFLLLIAQVARQEREREKKKN</sequence>
<reference evidence="1 2" key="1">
    <citation type="journal article" date="2017" name="ISME J.">
        <title>Potential for microbial H2 and metal transformations associated with novel bacteria and archaea in deep terrestrial subsurface sediments.</title>
        <authorList>
            <person name="Hernsdorf A.W."/>
            <person name="Amano Y."/>
            <person name="Miyakawa K."/>
            <person name="Ise K."/>
            <person name="Suzuki Y."/>
            <person name="Anantharaman K."/>
            <person name="Probst A."/>
            <person name="Burstein D."/>
            <person name="Thomas B.C."/>
            <person name="Banfield J.F."/>
        </authorList>
    </citation>
    <scope>NUCLEOTIDE SEQUENCE [LARGE SCALE GENOMIC DNA]</scope>
    <source>
        <strain evidence="1">HGW-Kuenenbacteria-1</strain>
    </source>
</reference>
<dbReference type="AlphaFoldDB" id="A0A2N1UNY9"/>
<evidence type="ECO:0000313" key="2">
    <source>
        <dbReference type="Proteomes" id="UP000233414"/>
    </source>
</evidence>
<protein>
    <submittedName>
        <fullName evidence="1">Uncharacterized protein</fullName>
    </submittedName>
</protein>
<comment type="caution">
    <text evidence="1">The sequence shown here is derived from an EMBL/GenBank/DDBJ whole genome shotgun (WGS) entry which is preliminary data.</text>
</comment>